<dbReference type="Pfam" id="PF10451">
    <property type="entry name" value="Stn1"/>
    <property type="match status" value="1"/>
</dbReference>
<keyword evidence="5" id="KW-0779">Telomere</keyword>
<evidence type="ECO:0000256" key="2">
    <source>
        <dbReference type="ARBA" id="ARBA00004574"/>
    </source>
</evidence>
<evidence type="ECO:0000256" key="9">
    <source>
        <dbReference type="ARBA" id="ARBA00030852"/>
    </source>
</evidence>
<dbReference type="Gene3D" id="1.10.10.980">
    <property type="entry name" value="CST, Suppressor of Cdc13 homolog, complex subunit STN1, N-terminal domain"/>
    <property type="match status" value="1"/>
</dbReference>
<evidence type="ECO:0000256" key="1">
    <source>
        <dbReference type="ARBA" id="ARBA00004123"/>
    </source>
</evidence>
<evidence type="ECO:0000256" key="8">
    <source>
        <dbReference type="ARBA" id="ARBA00030039"/>
    </source>
</evidence>
<dbReference type="InterPro" id="IPR014647">
    <property type="entry name" value="Stn1"/>
</dbReference>
<evidence type="ECO:0000259" key="11">
    <source>
        <dbReference type="Pfam" id="PF10451"/>
    </source>
</evidence>
<organism evidence="12 13">
    <name type="scientific">Gouania willdenowi</name>
    <name type="common">Blunt-snouted clingfish</name>
    <name type="synonym">Lepadogaster willdenowi</name>
    <dbReference type="NCBI Taxonomy" id="441366"/>
    <lineage>
        <taxon>Eukaryota</taxon>
        <taxon>Metazoa</taxon>
        <taxon>Chordata</taxon>
        <taxon>Craniata</taxon>
        <taxon>Vertebrata</taxon>
        <taxon>Euteleostomi</taxon>
        <taxon>Actinopterygii</taxon>
        <taxon>Neopterygii</taxon>
        <taxon>Teleostei</taxon>
        <taxon>Neoteleostei</taxon>
        <taxon>Acanthomorphata</taxon>
        <taxon>Ovalentaria</taxon>
        <taxon>Blenniimorphae</taxon>
        <taxon>Blenniiformes</taxon>
        <taxon>Gobiesocoidei</taxon>
        <taxon>Gobiesocidae</taxon>
        <taxon>Gobiesocinae</taxon>
        <taxon>Gouania</taxon>
    </lineage>
</organism>
<dbReference type="Ensembl" id="ENSGWIT00000053148.1">
    <property type="protein sequence ID" value="ENSGWIP00000049156.1"/>
    <property type="gene ID" value="ENSGWIG00000023994.1"/>
</dbReference>
<dbReference type="AlphaFoldDB" id="A0A8C5HTS4"/>
<dbReference type="PANTHER" id="PTHR13989">
    <property type="entry name" value="REPLICATION PROTEIN A-RELATED"/>
    <property type="match status" value="1"/>
</dbReference>
<gene>
    <name evidence="12" type="primary">stn1</name>
</gene>
<dbReference type="InterPro" id="IPR015253">
    <property type="entry name" value="CST_STN1_C"/>
</dbReference>
<dbReference type="FunFam" id="2.40.50.140:FF:000181">
    <property type="entry name" value="CST complex subunit STN1"/>
    <property type="match status" value="1"/>
</dbReference>
<dbReference type="Gene3D" id="1.10.10.10">
    <property type="entry name" value="Winged helix-like DNA-binding domain superfamily/Winged helix DNA-binding domain"/>
    <property type="match status" value="1"/>
</dbReference>
<dbReference type="GO" id="GO:1990879">
    <property type="term" value="C:CST complex"/>
    <property type="evidence" value="ECO:0007669"/>
    <property type="project" value="InterPro"/>
</dbReference>
<keyword evidence="6" id="KW-0238">DNA-binding</keyword>
<protein>
    <recommendedName>
        <fullName evidence="3">CST complex subunit STN1</fullName>
    </recommendedName>
    <alternativeName>
        <fullName evidence="9">Oligonucleotide/oligosaccharide-binding fold-containing protein 1</fullName>
    </alternativeName>
    <alternativeName>
        <fullName evidence="8">Suppressor of cdc thirteen homolog</fullName>
    </alternativeName>
</protein>
<dbReference type="GO" id="GO:0043047">
    <property type="term" value="F:single-stranded telomeric DNA binding"/>
    <property type="evidence" value="ECO:0007669"/>
    <property type="project" value="InterPro"/>
</dbReference>
<reference evidence="12" key="2">
    <citation type="submission" date="2025-08" db="UniProtKB">
        <authorList>
            <consortium name="Ensembl"/>
        </authorList>
    </citation>
    <scope>IDENTIFICATION</scope>
</reference>
<dbReference type="InterPro" id="IPR042082">
    <property type="entry name" value="CST_Stn1_wHTH1_sf"/>
</dbReference>
<dbReference type="PANTHER" id="PTHR13989:SF33">
    <property type="entry name" value="CST COMPLEX SUBUNIT STN1"/>
    <property type="match status" value="1"/>
</dbReference>
<evidence type="ECO:0000259" key="10">
    <source>
        <dbReference type="Pfam" id="PF09170"/>
    </source>
</evidence>
<evidence type="ECO:0000256" key="4">
    <source>
        <dbReference type="ARBA" id="ARBA00022454"/>
    </source>
</evidence>
<evidence type="ECO:0000256" key="5">
    <source>
        <dbReference type="ARBA" id="ARBA00022895"/>
    </source>
</evidence>
<evidence type="ECO:0000256" key="7">
    <source>
        <dbReference type="ARBA" id="ARBA00023242"/>
    </source>
</evidence>
<evidence type="ECO:0000313" key="12">
    <source>
        <dbReference type="Ensembl" id="ENSGWIP00000049156.1"/>
    </source>
</evidence>
<accession>A0A8C5HTS4</accession>
<dbReference type="Gene3D" id="2.40.50.140">
    <property type="entry name" value="Nucleic acid-binding proteins"/>
    <property type="match status" value="1"/>
</dbReference>
<feature type="domain" description="CST complex subunit Stn1 N-terminal" evidence="11">
    <location>
        <begin position="44"/>
        <end position="93"/>
    </location>
</feature>
<dbReference type="SUPFAM" id="SSF50249">
    <property type="entry name" value="Nucleic acid-binding proteins"/>
    <property type="match status" value="1"/>
</dbReference>
<keyword evidence="13" id="KW-1185">Reference proteome</keyword>
<dbReference type="InterPro" id="IPR036388">
    <property type="entry name" value="WH-like_DNA-bd_sf"/>
</dbReference>
<feature type="domain" description="Stn1 C-terminal" evidence="10">
    <location>
        <begin position="194"/>
        <end position="335"/>
    </location>
</feature>
<proteinExistence type="predicted"/>
<comment type="subcellular location">
    <subcellularLocation>
        <location evidence="2">Chromosome</location>
        <location evidence="2">Telomere</location>
    </subcellularLocation>
    <subcellularLocation>
        <location evidence="1">Nucleus</location>
    </subcellularLocation>
</comment>
<keyword evidence="7" id="KW-0539">Nucleus</keyword>
<evidence type="ECO:0000313" key="13">
    <source>
        <dbReference type="Proteomes" id="UP000694680"/>
    </source>
</evidence>
<dbReference type="InterPro" id="IPR012340">
    <property type="entry name" value="NA-bd_OB-fold"/>
</dbReference>
<dbReference type="PIRSF" id="PIRSF036950">
    <property type="entry name" value="UCP036950"/>
    <property type="match status" value="1"/>
</dbReference>
<dbReference type="SUPFAM" id="SSF46785">
    <property type="entry name" value="Winged helix' DNA-binding domain"/>
    <property type="match status" value="1"/>
</dbReference>
<evidence type="ECO:0000256" key="3">
    <source>
        <dbReference type="ARBA" id="ARBA00017411"/>
    </source>
</evidence>
<reference evidence="12" key="3">
    <citation type="submission" date="2025-09" db="UniProtKB">
        <authorList>
            <consortium name="Ensembl"/>
        </authorList>
    </citation>
    <scope>IDENTIFICATION</scope>
</reference>
<name>A0A8C5HTS4_GOUWI</name>
<sequence length="335" mass="38261">MQTETMDAAEEPSSILWGLDPLFSAFVRLYVSDILHMTESTQVPGIYFYNQHPVYRVDVLGTVVYKREREDFFCYGVDDGTGVINCLCWKSELVKDDPGGEGGDAPGGFNVEAELSKLRRSQQERCRLDIGDLLRVRGTLKTSRQQREIMASNFYRVCDPLMELQISWMMDLPQLYRDCYDKKLDSPVGGASIVVRNFLEKNSVSRFRENDLKELLEPLVVQGTHTHTQLQQLLKQTLQHLQDEGVVYPKVKSPDQVYLVTSRDKELLVAILDVIREDSRREKYAEKGCHVLHILSAVRQRYSVNVSRAALQLLVQSLESSSDIISTSDSHYIAF</sequence>
<dbReference type="InterPro" id="IPR018856">
    <property type="entry name" value="Stn1_N"/>
</dbReference>
<dbReference type="FunFam" id="1.10.10.10:FF:000275">
    <property type="entry name" value="CST complex subunit STN1"/>
    <property type="match status" value="1"/>
</dbReference>
<dbReference type="InterPro" id="IPR040260">
    <property type="entry name" value="RFA2-like"/>
</dbReference>
<dbReference type="InterPro" id="IPR036390">
    <property type="entry name" value="WH_DNA-bd_sf"/>
</dbReference>
<reference evidence="12" key="1">
    <citation type="submission" date="2020-06" db="EMBL/GenBank/DDBJ databases">
        <authorList>
            <consortium name="Wellcome Sanger Institute Data Sharing"/>
        </authorList>
    </citation>
    <scope>NUCLEOTIDE SEQUENCE [LARGE SCALE GENOMIC DNA]</scope>
</reference>
<dbReference type="Pfam" id="PF09170">
    <property type="entry name" value="STN1_2"/>
    <property type="match status" value="1"/>
</dbReference>
<keyword evidence="4" id="KW-0158">Chromosome</keyword>
<dbReference type="GO" id="GO:0016233">
    <property type="term" value="P:telomere capping"/>
    <property type="evidence" value="ECO:0007669"/>
    <property type="project" value="InterPro"/>
</dbReference>
<evidence type="ECO:0000256" key="6">
    <source>
        <dbReference type="ARBA" id="ARBA00023125"/>
    </source>
</evidence>
<dbReference type="Proteomes" id="UP000694680">
    <property type="component" value="Chromosome 1"/>
</dbReference>